<feature type="compositionally biased region" description="Basic and acidic residues" evidence="4">
    <location>
        <begin position="276"/>
        <end position="295"/>
    </location>
</feature>
<feature type="non-terminal residue" evidence="5">
    <location>
        <position position="306"/>
    </location>
</feature>
<evidence type="ECO:0008006" key="7">
    <source>
        <dbReference type="Google" id="ProtNLM"/>
    </source>
</evidence>
<dbReference type="PANTHER" id="PTHR10380">
    <property type="entry name" value="CUTICLE PROTEIN"/>
    <property type="match status" value="1"/>
</dbReference>
<evidence type="ECO:0000256" key="4">
    <source>
        <dbReference type="SAM" id="MobiDB-lite"/>
    </source>
</evidence>
<keyword evidence="2" id="KW-0732">Signal</keyword>
<name>A0ABN8I070_9NEOP</name>
<evidence type="ECO:0000313" key="6">
    <source>
        <dbReference type="Proteomes" id="UP000837857"/>
    </source>
</evidence>
<accession>A0ABN8I070</accession>
<evidence type="ECO:0000256" key="2">
    <source>
        <dbReference type="ARBA" id="ARBA00022729"/>
    </source>
</evidence>
<feature type="region of interest" description="Disordered" evidence="4">
    <location>
        <begin position="241"/>
        <end position="296"/>
    </location>
</feature>
<protein>
    <recommendedName>
        <fullName evidence="7">Cuticle protein 3</fullName>
    </recommendedName>
</protein>
<dbReference type="InterPro" id="IPR050468">
    <property type="entry name" value="Cuticle_Struct_Prot"/>
</dbReference>
<proteinExistence type="predicted"/>
<dbReference type="InterPro" id="IPR000618">
    <property type="entry name" value="Insect_cuticle"/>
</dbReference>
<evidence type="ECO:0000256" key="1">
    <source>
        <dbReference type="ARBA" id="ARBA00022460"/>
    </source>
</evidence>
<keyword evidence="6" id="KW-1185">Reference proteome</keyword>
<dbReference type="Proteomes" id="UP000837857">
    <property type="component" value="Chromosome 14"/>
</dbReference>
<keyword evidence="1 3" id="KW-0193">Cuticle</keyword>
<dbReference type="PANTHER" id="PTHR10380:SF173">
    <property type="entry name" value="CUTICULAR PROTEIN 47EF, ISOFORM C-RELATED"/>
    <property type="match status" value="1"/>
</dbReference>
<evidence type="ECO:0000256" key="3">
    <source>
        <dbReference type="PROSITE-ProRule" id="PRU00497"/>
    </source>
</evidence>
<dbReference type="PROSITE" id="PS51155">
    <property type="entry name" value="CHIT_BIND_RR_2"/>
    <property type="match status" value="1"/>
</dbReference>
<reference evidence="5" key="1">
    <citation type="submission" date="2022-03" db="EMBL/GenBank/DDBJ databases">
        <authorList>
            <person name="Martin H S."/>
        </authorList>
    </citation>
    <scope>NUCLEOTIDE SEQUENCE</scope>
</reference>
<evidence type="ECO:0000313" key="5">
    <source>
        <dbReference type="EMBL" id="CAH2042023.1"/>
    </source>
</evidence>
<dbReference type="InterPro" id="IPR031311">
    <property type="entry name" value="CHIT_BIND_RR_consensus"/>
</dbReference>
<dbReference type="EMBL" id="OW152826">
    <property type="protein sequence ID" value="CAH2042023.1"/>
    <property type="molecule type" value="Genomic_DNA"/>
</dbReference>
<dbReference type="Pfam" id="PF00379">
    <property type="entry name" value="Chitin_bind_4"/>
    <property type="match status" value="1"/>
</dbReference>
<dbReference type="PROSITE" id="PS00233">
    <property type="entry name" value="CHIT_BIND_RR_1"/>
    <property type="match status" value="1"/>
</dbReference>
<sequence length="306" mass="32516">MYIAALVAVCSAAKLDRTYLPPATAKTSGGSSGDLFTPNLRDSFQPGRSGLPKGAEENEFDGVVVEAAASGTRVSNLGESGLGGSRTSYGSTHSKVGEAAFKTINHQVPVIDGQSVQATVDSQTSHSFHQSAPSDFIRPRPQSAIERASSTVRFENNIGSQAYNYAFETENGITAVENGVAINGVQAEGGFSYTGDDGKFYKITYTAGEGGYQPKGDHLPTPPPIPDEILKSLEQNAKEAAAGLEDDGSYDAAKYNTEDDYTKTDSSNSGQLAFGKKPELNGDREKNLTDPDNRRVSMKRLVIITK</sequence>
<organism evidence="5 6">
    <name type="scientific">Iphiclides podalirius</name>
    <name type="common">scarce swallowtail</name>
    <dbReference type="NCBI Taxonomy" id="110791"/>
    <lineage>
        <taxon>Eukaryota</taxon>
        <taxon>Metazoa</taxon>
        <taxon>Ecdysozoa</taxon>
        <taxon>Arthropoda</taxon>
        <taxon>Hexapoda</taxon>
        <taxon>Insecta</taxon>
        <taxon>Pterygota</taxon>
        <taxon>Neoptera</taxon>
        <taxon>Endopterygota</taxon>
        <taxon>Lepidoptera</taxon>
        <taxon>Glossata</taxon>
        <taxon>Ditrysia</taxon>
        <taxon>Papilionoidea</taxon>
        <taxon>Papilionidae</taxon>
        <taxon>Papilioninae</taxon>
        <taxon>Iphiclides</taxon>
    </lineage>
</organism>
<gene>
    <name evidence="5" type="ORF">IPOD504_LOCUS3533</name>
</gene>